<evidence type="ECO:0000256" key="1">
    <source>
        <dbReference type="SAM" id="SignalP"/>
    </source>
</evidence>
<feature type="chain" id="PRO_5018231874" evidence="1">
    <location>
        <begin position="19"/>
        <end position="126"/>
    </location>
</feature>
<sequence length="126" mass="13968">MNIGLPLFIFLFAHLTLGQDNLGKEIVAKLSGECGDRALDDSDEELQNWVKGNVCADKDKTYIHVRVRAKNDTSLDAEGWAKEVSGKDIDFEESMCSGNFKVACHVQECEVDEPTTKTKLCLCALK</sequence>
<evidence type="ECO:0000313" key="3">
    <source>
        <dbReference type="Proteomes" id="UP000281553"/>
    </source>
</evidence>
<organism evidence="2 3">
    <name type="scientific">Dibothriocephalus latus</name>
    <name type="common">Fish tapeworm</name>
    <name type="synonym">Diphyllobothrium latum</name>
    <dbReference type="NCBI Taxonomy" id="60516"/>
    <lineage>
        <taxon>Eukaryota</taxon>
        <taxon>Metazoa</taxon>
        <taxon>Spiralia</taxon>
        <taxon>Lophotrochozoa</taxon>
        <taxon>Platyhelminthes</taxon>
        <taxon>Cestoda</taxon>
        <taxon>Eucestoda</taxon>
        <taxon>Diphyllobothriidea</taxon>
        <taxon>Diphyllobothriidae</taxon>
        <taxon>Dibothriocephalus</taxon>
    </lineage>
</organism>
<reference evidence="2 3" key="1">
    <citation type="submission" date="2018-11" db="EMBL/GenBank/DDBJ databases">
        <authorList>
            <consortium name="Pathogen Informatics"/>
        </authorList>
    </citation>
    <scope>NUCLEOTIDE SEQUENCE [LARGE SCALE GENOMIC DNA]</scope>
</reference>
<keyword evidence="1" id="KW-0732">Signal</keyword>
<dbReference type="Proteomes" id="UP000281553">
    <property type="component" value="Unassembled WGS sequence"/>
</dbReference>
<accession>A0A3P6QNZ2</accession>
<gene>
    <name evidence="2" type="ORF">DILT_LOCUS1929</name>
</gene>
<evidence type="ECO:0000313" key="2">
    <source>
        <dbReference type="EMBL" id="VDK52726.1"/>
    </source>
</evidence>
<name>A0A3P6QNZ2_DIBLA</name>
<keyword evidence="3" id="KW-1185">Reference proteome</keyword>
<dbReference type="AlphaFoldDB" id="A0A3P6QNZ2"/>
<proteinExistence type="predicted"/>
<protein>
    <submittedName>
        <fullName evidence="2">Uncharacterized protein</fullName>
    </submittedName>
</protein>
<dbReference type="EMBL" id="UYRU01017287">
    <property type="protein sequence ID" value="VDK52726.1"/>
    <property type="molecule type" value="Genomic_DNA"/>
</dbReference>
<feature type="signal peptide" evidence="1">
    <location>
        <begin position="1"/>
        <end position="18"/>
    </location>
</feature>